<gene>
    <name evidence="4" type="primary">LOC130509334</name>
</gene>
<name>A0A9W3DBR8_RAPSA</name>
<feature type="domain" description="Zinc knuckle CX2CX4HX4C" evidence="2">
    <location>
        <begin position="42"/>
        <end position="87"/>
    </location>
</feature>
<feature type="compositionally biased region" description="Basic and acidic residues" evidence="1">
    <location>
        <begin position="245"/>
        <end position="255"/>
    </location>
</feature>
<evidence type="ECO:0000256" key="1">
    <source>
        <dbReference type="SAM" id="MobiDB-lite"/>
    </source>
</evidence>
<sequence>MLKKEVVESLLGPLGKVEKVELHAKNSTSLEYIRASVTINTEEPLQFRSIERLKSGMTYPTELEYEKLIKVCYGCKRLTHDQTRCPFQILEREEAKRLTKDRSKKTCLKEKLLEKEIRAKESLKRSTSKGVEIRNPPTATNLRGGKKKATGNLKEDTGKGKRIVATPRVIWRQKADVCGSGKTKSTEESTAHPRGSGDHSGVKSVSGGRGGVGKSLDSNETDSVFNRLGRPDEEWGSKGSRGRRTAREPAEDLRWRISGMSSGEKNDGKSSKGSRSPPSVFNRLGGHTHIAEGSQTSKRRRQEGSDERNAKKARTGSSEKKKKESPSVFMRLGGVVRGPETDNTGEAHHSALVAVSTPIHSARMAANSPALSVRRIALGSGSSVKEGLMGNTNPSRSI</sequence>
<dbReference type="InterPro" id="IPR025836">
    <property type="entry name" value="Zn_knuckle_CX2CX4HX4C"/>
</dbReference>
<dbReference type="OrthoDB" id="981173at2759"/>
<reference evidence="4" key="2">
    <citation type="submission" date="2025-08" db="UniProtKB">
        <authorList>
            <consortium name="RefSeq"/>
        </authorList>
    </citation>
    <scope>IDENTIFICATION</scope>
    <source>
        <tissue evidence="4">Leaf</tissue>
    </source>
</reference>
<protein>
    <submittedName>
        <fullName evidence="4">Uncharacterized protein LOC130509334</fullName>
    </submittedName>
</protein>
<feature type="region of interest" description="Disordered" evidence="1">
    <location>
        <begin position="121"/>
        <end position="345"/>
    </location>
</feature>
<dbReference type="KEGG" id="rsz:130509334"/>
<evidence type="ECO:0000313" key="3">
    <source>
        <dbReference type="Proteomes" id="UP000504610"/>
    </source>
</evidence>
<feature type="compositionally biased region" description="Basic and acidic residues" evidence="1">
    <location>
        <begin position="184"/>
        <end position="201"/>
    </location>
</feature>
<feature type="region of interest" description="Disordered" evidence="1">
    <location>
        <begin position="379"/>
        <end position="398"/>
    </location>
</feature>
<dbReference type="Proteomes" id="UP000504610">
    <property type="component" value="Chromosome 3"/>
</dbReference>
<accession>A0A9W3DBR8</accession>
<evidence type="ECO:0000259" key="2">
    <source>
        <dbReference type="Pfam" id="PF14392"/>
    </source>
</evidence>
<proteinExistence type="predicted"/>
<dbReference type="AlphaFoldDB" id="A0A9W3DBR8"/>
<reference evidence="3" key="1">
    <citation type="journal article" date="2019" name="Database">
        <title>The radish genome database (RadishGD): an integrated information resource for radish genomics.</title>
        <authorList>
            <person name="Yu H.J."/>
            <person name="Baek S."/>
            <person name="Lee Y.J."/>
            <person name="Cho A."/>
            <person name="Mun J.H."/>
        </authorList>
    </citation>
    <scope>NUCLEOTIDE SEQUENCE [LARGE SCALE GENOMIC DNA]</scope>
    <source>
        <strain evidence="3">cv. WK10039</strain>
    </source>
</reference>
<dbReference type="RefSeq" id="XP_056861156.1">
    <property type="nucleotide sequence ID" value="XM_057005176.1"/>
</dbReference>
<dbReference type="GeneID" id="130509334"/>
<evidence type="ECO:0000313" key="4">
    <source>
        <dbReference type="RefSeq" id="XP_056861156.1"/>
    </source>
</evidence>
<organism evidence="3 4">
    <name type="scientific">Raphanus sativus</name>
    <name type="common">Radish</name>
    <name type="synonym">Raphanus raphanistrum var. sativus</name>
    <dbReference type="NCBI Taxonomy" id="3726"/>
    <lineage>
        <taxon>Eukaryota</taxon>
        <taxon>Viridiplantae</taxon>
        <taxon>Streptophyta</taxon>
        <taxon>Embryophyta</taxon>
        <taxon>Tracheophyta</taxon>
        <taxon>Spermatophyta</taxon>
        <taxon>Magnoliopsida</taxon>
        <taxon>eudicotyledons</taxon>
        <taxon>Gunneridae</taxon>
        <taxon>Pentapetalae</taxon>
        <taxon>rosids</taxon>
        <taxon>malvids</taxon>
        <taxon>Brassicales</taxon>
        <taxon>Brassicaceae</taxon>
        <taxon>Brassiceae</taxon>
        <taxon>Raphanus</taxon>
    </lineage>
</organism>
<keyword evidence="3" id="KW-1185">Reference proteome</keyword>
<dbReference type="Pfam" id="PF14392">
    <property type="entry name" value="zf-CCHC_4"/>
    <property type="match status" value="1"/>
</dbReference>